<evidence type="ECO:0000256" key="1">
    <source>
        <dbReference type="ARBA" id="ARBA00023242"/>
    </source>
</evidence>
<protein>
    <recommendedName>
        <fullName evidence="2">Zn(2)-C6 fungal-type domain-containing protein</fullName>
    </recommendedName>
</protein>
<name>A0A9P9DRR5_9PLEO</name>
<dbReference type="SUPFAM" id="SSF57701">
    <property type="entry name" value="Zn2/Cys6 DNA-binding domain"/>
    <property type="match status" value="1"/>
</dbReference>
<dbReference type="PANTHER" id="PTHR37534">
    <property type="entry name" value="TRANSCRIPTIONAL ACTIVATOR PROTEIN UGA3"/>
    <property type="match status" value="1"/>
</dbReference>
<dbReference type="SMART" id="SM00066">
    <property type="entry name" value="GAL4"/>
    <property type="match status" value="1"/>
</dbReference>
<feature type="domain" description="Zn(2)-C6 fungal-type" evidence="2">
    <location>
        <begin position="40"/>
        <end position="70"/>
    </location>
</feature>
<dbReference type="Proteomes" id="UP000700596">
    <property type="component" value="Unassembled WGS sequence"/>
</dbReference>
<dbReference type="Pfam" id="PF00172">
    <property type="entry name" value="Zn_clus"/>
    <property type="match status" value="1"/>
</dbReference>
<dbReference type="CDD" id="cd00067">
    <property type="entry name" value="GAL4"/>
    <property type="match status" value="1"/>
</dbReference>
<proteinExistence type="predicted"/>
<sequence length="512" mass="57997">MQRSFIFPNCLSSYMAPTNIRTPFSGSTHSQFYSVTSRTACESCHKNKEKCDLIHNKEPCSRCHRLGKICHARTRKRLGRKPTVRQFSHGSASIVSLMPESKEYGTHLGSAKTSTCGIEIPARASFINVAVPRGLDARNFRPDPSCHQLVTKVLSTRTNFFEAHRRFMMCDSFVDGFYNTVLLLFSHNPYPLTQAYHALLELMSGQDIHTTDTGSLDLTAGTHCLRSLIQLSSSVSDIQDAAVLVMMGQSALAYNAILPLDFSSRIITRGTLWSAKSWYPAMRQHRELDDILVAPVLIDTIDCLLRRDLPVVRLPEIDRCVVDRFSGVCSSFFPLLYDLCERSHWAKRTPIAFHGTDPYTNIEAQIAAWNPPYTQSFAKFTELETGSMLAQAHAFRQAALLVVHRLRYPLGTEDDVARHYAESILEELFPLLTWSSEGATGLLVDFPLLVALIEVPTLGENMFRAFERLRYRKWKLKYTLGFAEHVKRARLVGFQGLWFELVEDQFLGDFLP</sequence>
<dbReference type="InterPro" id="IPR001138">
    <property type="entry name" value="Zn2Cys6_DnaBD"/>
</dbReference>
<dbReference type="GO" id="GO:0000981">
    <property type="term" value="F:DNA-binding transcription factor activity, RNA polymerase II-specific"/>
    <property type="evidence" value="ECO:0007669"/>
    <property type="project" value="InterPro"/>
</dbReference>
<keyword evidence="1" id="KW-0539">Nucleus</keyword>
<evidence type="ECO:0000259" key="2">
    <source>
        <dbReference type="PROSITE" id="PS50048"/>
    </source>
</evidence>
<dbReference type="PANTHER" id="PTHR37534:SF46">
    <property type="entry name" value="ZN(II)2CYS6 TRANSCRIPTION FACTOR (EUROFUNG)"/>
    <property type="match status" value="1"/>
</dbReference>
<dbReference type="OrthoDB" id="4137815at2759"/>
<dbReference type="GO" id="GO:0008270">
    <property type="term" value="F:zinc ion binding"/>
    <property type="evidence" value="ECO:0007669"/>
    <property type="project" value="InterPro"/>
</dbReference>
<dbReference type="InterPro" id="IPR036864">
    <property type="entry name" value="Zn2-C6_fun-type_DNA-bd_sf"/>
</dbReference>
<evidence type="ECO:0000313" key="3">
    <source>
        <dbReference type="EMBL" id="KAH7125475.1"/>
    </source>
</evidence>
<gene>
    <name evidence="3" type="ORF">B0J11DRAFT_307584</name>
</gene>
<dbReference type="PROSITE" id="PS50048">
    <property type="entry name" value="ZN2_CY6_FUNGAL_2"/>
    <property type="match status" value="1"/>
</dbReference>
<evidence type="ECO:0000313" key="4">
    <source>
        <dbReference type="Proteomes" id="UP000700596"/>
    </source>
</evidence>
<comment type="caution">
    <text evidence="3">The sequence shown here is derived from an EMBL/GenBank/DDBJ whole genome shotgun (WGS) entry which is preliminary data.</text>
</comment>
<accession>A0A9P9DRR5</accession>
<organism evidence="3 4">
    <name type="scientific">Dendryphion nanum</name>
    <dbReference type="NCBI Taxonomy" id="256645"/>
    <lineage>
        <taxon>Eukaryota</taxon>
        <taxon>Fungi</taxon>
        <taxon>Dikarya</taxon>
        <taxon>Ascomycota</taxon>
        <taxon>Pezizomycotina</taxon>
        <taxon>Dothideomycetes</taxon>
        <taxon>Pleosporomycetidae</taxon>
        <taxon>Pleosporales</taxon>
        <taxon>Torulaceae</taxon>
        <taxon>Dendryphion</taxon>
    </lineage>
</organism>
<reference evidence="3" key="1">
    <citation type="journal article" date="2021" name="Nat. Commun.">
        <title>Genetic determinants of endophytism in the Arabidopsis root mycobiome.</title>
        <authorList>
            <person name="Mesny F."/>
            <person name="Miyauchi S."/>
            <person name="Thiergart T."/>
            <person name="Pickel B."/>
            <person name="Atanasova L."/>
            <person name="Karlsson M."/>
            <person name="Huettel B."/>
            <person name="Barry K.W."/>
            <person name="Haridas S."/>
            <person name="Chen C."/>
            <person name="Bauer D."/>
            <person name="Andreopoulos W."/>
            <person name="Pangilinan J."/>
            <person name="LaButti K."/>
            <person name="Riley R."/>
            <person name="Lipzen A."/>
            <person name="Clum A."/>
            <person name="Drula E."/>
            <person name="Henrissat B."/>
            <person name="Kohler A."/>
            <person name="Grigoriev I.V."/>
            <person name="Martin F.M."/>
            <person name="Hacquard S."/>
        </authorList>
    </citation>
    <scope>NUCLEOTIDE SEQUENCE</scope>
    <source>
        <strain evidence="3">MPI-CAGE-CH-0243</strain>
    </source>
</reference>
<keyword evidence="4" id="KW-1185">Reference proteome</keyword>
<dbReference type="EMBL" id="JAGMWT010000007">
    <property type="protein sequence ID" value="KAH7125475.1"/>
    <property type="molecule type" value="Genomic_DNA"/>
</dbReference>
<dbReference type="AlphaFoldDB" id="A0A9P9DRR5"/>
<dbReference type="Gene3D" id="4.10.240.10">
    <property type="entry name" value="Zn(2)-C6 fungal-type DNA-binding domain"/>
    <property type="match status" value="1"/>
</dbReference>
<dbReference type="PROSITE" id="PS00463">
    <property type="entry name" value="ZN2_CY6_FUNGAL_1"/>
    <property type="match status" value="1"/>
</dbReference>